<proteinExistence type="predicted"/>
<sequence length="78" mass="8714">MRKLFFVCVFSVCGLFGFLNVDAQRSNSGEEEPNIWCPNGCISKEKSQCYCYGWHAETEDYDWGGKGSKGTGTRSNGE</sequence>
<evidence type="ECO:0000313" key="1">
    <source>
        <dbReference type="EMBL" id="QZE13663.1"/>
    </source>
</evidence>
<accession>A0AC61NDM1</accession>
<reference evidence="1" key="1">
    <citation type="submission" date="2021-08" db="EMBL/GenBank/DDBJ databases">
        <title>Novel anaerobic bacterium isolated from sea squirt in East Sea, Republic of Korea.</title>
        <authorList>
            <person name="Nguyen T.H."/>
            <person name="Li Z."/>
            <person name="Lee Y.-J."/>
            <person name="Ko J."/>
            <person name="Kim S.-G."/>
        </authorList>
    </citation>
    <scope>NUCLEOTIDE SEQUENCE</scope>
    <source>
        <strain evidence="1">KCTC 25031</strain>
    </source>
</reference>
<gene>
    <name evidence="1" type="ORF">K4L44_13985</name>
</gene>
<dbReference type="Proteomes" id="UP000826212">
    <property type="component" value="Chromosome"/>
</dbReference>
<name>A0AC61NDM1_9BACT</name>
<keyword evidence="2" id="KW-1185">Reference proteome</keyword>
<protein>
    <submittedName>
        <fullName evidence="1">Uncharacterized protein</fullName>
    </submittedName>
</protein>
<organism evidence="1 2">
    <name type="scientific">Halosquirtibacter laminarini</name>
    <dbReference type="NCBI Taxonomy" id="3374600"/>
    <lineage>
        <taxon>Bacteria</taxon>
        <taxon>Pseudomonadati</taxon>
        <taxon>Bacteroidota</taxon>
        <taxon>Bacteroidia</taxon>
        <taxon>Marinilabiliales</taxon>
        <taxon>Prolixibacteraceae</taxon>
        <taxon>Halosquirtibacter</taxon>
    </lineage>
</organism>
<dbReference type="EMBL" id="CP081303">
    <property type="protein sequence ID" value="QZE13663.1"/>
    <property type="molecule type" value="Genomic_DNA"/>
</dbReference>
<evidence type="ECO:0000313" key="2">
    <source>
        <dbReference type="Proteomes" id="UP000826212"/>
    </source>
</evidence>